<keyword evidence="1" id="KW-0251">Elongation factor</keyword>
<accession>A0A6N0NSF7</accession>
<dbReference type="PANTHER" id="PTHR43721">
    <property type="entry name" value="ELONGATION FACTOR TU-RELATED"/>
    <property type="match status" value="1"/>
</dbReference>
<dbReference type="RefSeq" id="WP_174630074.1">
    <property type="nucleotide sequence ID" value="NZ_CP049074.1"/>
</dbReference>
<dbReference type="KEGG" id="mten:GWK48_04665"/>
<organism evidence="1 2">
    <name type="scientific">Metallosphaera tengchongensis</name>
    <dbReference type="NCBI Taxonomy" id="1532350"/>
    <lineage>
        <taxon>Archaea</taxon>
        <taxon>Thermoproteota</taxon>
        <taxon>Thermoprotei</taxon>
        <taxon>Sulfolobales</taxon>
        <taxon>Sulfolobaceae</taxon>
        <taxon>Metallosphaera</taxon>
    </lineage>
</organism>
<proteinExistence type="predicted"/>
<dbReference type="GO" id="GO:0001514">
    <property type="term" value="P:selenocysteine incorporation"/>
    <property type="evidence" value="ECO:0007669"/>
    <property type="project" value="TreeGrafter"/>
</dbReference>
<dbReference type="AlphaFoldDB" id="A0A6N0NSF7"/>
<protein>
    <submittedName>
        <fullName evidence="1">Translation elongation factor</fullName>
    </submittedName>
</protein>
<keyword evidence="2" id="KW-1185">Reference proteome</keyword>
<dbReference type="Gene3D" id="2.40.30.10">
    <property type="entry name" value="Translation factors"/>
    <property type="match status" value="1"/>
</dbReference>
<dbReference type="OrthoDB" id="30874at2157"/>
<sequence length="300" mass="33209">MYQGNIISVLTKDKDKSRNLAEKLGKLHEDGKVRIFYRRNGDYIRSVLTPSEYPEKILEAAEAASLSSKVFVHVGDELSWVDGEIALLATALGKQVFLVTELDEGKVRKVFKGTALETAEIVREPMDDEAKMKDKGLVYVDRVFVVKGVGVVLTGFALTDLKVHDKLISLPSGKEVEIKSIQVLDEDQEAVGAGVRVGLALRNVREDELKDSYLLIKTTVKTFKEFSAKGVIFPWSQVSEGQFHLVSNGSSIIGNIRTDGEIFRVTLNQPIPLLDRLVLLNVNTKPGKPRVVGYLETKIG</sequence>
<evidence type="ECO:0000313" key="1">
    <source>
        <dbReference type="EMBL" id="QKQ99773.1"/>
    </source>
</evidence>
<reference evidence="1 2" key="1">
    <citation type="submission" date="2020-02" db="EMBL/GenBank/DDBJ databases">
        <title>Comparative genome analysis reveals the metabolism and evolution of the thermophilic archaeal genus Metallosphaera.</title>
        <authorList>
            <person name="Jiang C."/>
        </authorList>
    </citation>
    <scope>NUCLEOTIDE SEQUENCE [LARGE SCALE GENOMIC DNA]</scope>
    <source>
        <strain evidence="1 2">Ric-A</strain>
    </source>
</reference>
<dbReference type="EMBL" id="CP049074">
    <property type="protein sequence ID" value="QKQ99773.1"/>
    <property type="molecule type" value="Genomic_DNA"/>
</dbReference>
<keyword evidence="1" id="KW-0648">Protein biosynthesis</keyword>
<dbReference type="Proteomes" id="UP000509301">
    <property type="component" value="Chromosome"/>
</dbReference>
<name>A0A6N0NSF7_9CREN</name>
<dbReference type="GeneID" id="55641217"/>
<gene>
    <name evidence="1" type="ORF">GWK48_04665</name>
</gene>
<dbReference type="InterPro" id="IPR009000">
    <property type="entry name" value="Transl_B-barrel_sf"/>
</dbReference>
<evidence type="ECO:0000313" key="2">
    <source>
        <dbReference type="Proteomes" id="UP000509301"/>
    </source>
</evidence>
<dbReference type="InterPro" id="IPR050055">
    <property type="entry name" value="EF-Tu_GTPase"/>
</dbReference>
<dbReference type="PANTHER" id="PTHR43721:SF11">
    <property type="entry name" value="SELENOCYSTEINE-SPECIFIC ELONGATION FACTOR"/>
    <property type="match status" value="1"/>
</dbReference>
<dbReference type="GO" id="GO:0003746">
    <property type="term" value="F:translation elongation factor activity"/>
    <property type="evidence" value="ECO:0007669"/>
    <property type="project" value="UniProtKB-KW"/>
</dbReference>
<dbReference type="SUPFAM" id="SSF50447">
    <property type="entry name" value="Translation proteins"/>
    <property type="match status" value="1"/>
</dbReference>